<sequence length="92" mass="10504">MGMLKKTTGLMGLAVNPNPHHTLGALYGKILRTLQKMPEESIYRKSTEQIVRERAAVLKELNLARKMLNWKPWEPLVSKPPKGQWDWPPTSA</sequence>
<comment type="similarity">
    <text evidence="3">Belongs to the complex I NDUFA5 subunit family.</text>
</comment>
<comment type="subunit">
    <text evidence="4">Complex I is composed of 45 different subunits.</text>
</comment>
<reference evidence="11 12" key="1">
    <citation type="submission" date="2017-07" db="EMBL/GenBank/DDBJ databases">
        <authorList>
            <person name="Talla V."/>
            <person name="Backstrom N."/>
        </authorList>
    </citation>
    <scope>NUCLEOTIDE SEQUENCE [LARGE SCALE GENOMIC DNA]</scope>
</reference>
<proteinExistence type="inferred from homology"/>
<keyword evidence="7" id="KW-0999">Mitochondrion inner membrane</keyword>
<evidence type="ECO:0000256" key="10">
    <source>
        <dbReference type="ARBA" id="ARBA00023136"/>
    </source>
</evidence>
<evidence type="ECO:0000313" key="11">
    <source>
        <dbReference type="EMBL" id="VVC95179.1"/>
    </source>
</evidence>
<dbReference type="Proteomes" id="UP000324832">
    <property type="component" value="Unassembled WGS sequence"/>
</dbReference>
<evidence type="ECO:0000256" key="1">
    <source>
        <dbReference type="ARBA" id="ARBA00003195"/>
    </source>
</evidence>
<dbReference type="AlphaFoldDB" id="A0A5E4QAA6"/>
<evidence type="ECO:0000256" key="4">
    <source>
        <dbReference type="ARBA" id="ARBA00011533"/>
    </source>
</evidence>
<keyword evidence="8" id="KW-0249">Electron transport</keyword>
<keyword evidence="9" id="KW-0496">Mitochondrion</keyword>
<keyword evidence="6" id="KW-0679">Respiratory chain</keyword>
<evidence type="ECO:0000256" key="3">
    <source>
        <dbReference type="ARBA" id="ARBA00010261"/>
    </source>
</evidence>
<evidence type="ECO:0000256" key="9">
    <source>
        <dbReference type="ARBA" id="ARBA00023128"/>
    </source>
</evidence>
<dbReference type="Pfam" id="PF04716">
    <property type="entry name" value="ETC_C1_NDUFA5"/>
    <property type="match status" value="1"/>
</dbReference>
<evidence type="ECO:0008006" key="13">
    <source>
        <dbReference type="Google" id="ProtNLM"/>
    </source>
</evidence>
<evidence type="ECO:0000256" key="7">
    <source>
        <dbReference type="ARBA" id="ARBA00022792"/>
    </source>
</evidence>
<dbReference type="PANTHER" id="PTHR12653">
    <property type="entry name" value="NADH-UBIQUINONE OXIDOREDUCTASE 13 KD-B SUBUNIT"/>
    <property type="match status" value="1"/>
</dbReference>
<dbReference type="PANTHER" id="PTHR12653:SF0">
    <property type="entry name" value="NADH DEHYDROGENASE [UBIQUINONE] 1 ALPHA SUBCOMPLEX SUBUNIT 5"/>
    <property type="match status" value="1"/>
</dbReference>
<keyword evidence="12" id="KW-1185">Reference proteome</keyword>
<evidence type="ECO:0000256" key="6">
    <source>
        <dbReference type="ARBA" id="ARBA00022660"/>
    </source>
</evidence>
<accession>A0A5E4QAA6</accession>
<evidence type="ECO:0000256" key="8">
    <source>
        <dbReference type="ARBA" id="ARBA00022982"/>
    </source>
</evidence>
<evidence type="ECO:0000256" key="2">
    <source>
        <dbReference type="ARBA" id="ARBA00004443"/>
    </source>
</evidence>
<keyword evidence="10" id="KW-0472">Membrane</keyword>
<dbReference type="GO" id="GO:0005743">
    <property type="term" value="C:mitochondrial inner membrane"/>
    <property type="evidence" value="ECO:0007669"/>
    <property type="project" value="UniProtKB-SubCell"/>
</dbReference>
<organism evidence="11 12">
    <name type="scientific">Leptidea sinapis</name>
    <dbReference type="NCBI Taxonomy" id="189913"/>
    <lineage>
        <taxon>Eukaryota</taxon>
        <taxon>Metazoa</taxon>
        <taxon>Ecdysozoa</taxon>
        <taxon>Arthropoda</taxon>
        <taxon>Hexapoda</taxon>
        <taxon>Insecta</taxon>
        <taxon>Pterygota</taxon>
        <taxon>Neoptera</taxon>
        <taxon>Endopterygota</taxon>
        <taxon>Lepidoptera</taxon>
        <taxon>Glossata</taxon>
        <taxon>Ditrysia</taxon>
        <taxon>Papilionoidea</taxon>
        <taxon>Pieridae</taxon>
        <taxon>Dismorphiinae</taxon>
        <taxon>Leptidea</taxon>
    </lineage>
</organism>
<comment type="subcellular location">
    <subcellularLocation>
        <location evidence="2">Mitochondrion inner membrane</location>
        <topology evidence="2">Peripheral membrane protein</topology>
        <orientation evidence="2">Matrix side</orientation>
    </subcellularLocation>
</comment>
<protein>
    <recommendedName>
        <fullName evidence="13">NADH dehydrogenase [ubiquinone] 1 alpha subcomplex subunit 5</fullName>
    </recommendedName>
</protein>
<comment type="function">
    <text evidence="1">Accessory subunit of the mitochondrial membrane respiratory chain NADH dehydrogenase (Complex I), that is believed not to be involved in catalysis. Complex I functions in the transfer of electrons from NADH to the respiratory chain. The immediate electron acceptor for the enzyme is believed to be ubiquinone.</text>
</comment>
<evidence type="ECO:0000256" key="5">
    <source>
        <dbReference type="ARBA" id="ARBA00022448"/>
    </source>
</evidence>
<evidence type="ECO:0000313" key="12">
    <source>
        <dbReference type="Proteomes" id="UP000324832"/>
    </source>
</evidence>
<name>A0A5E4QAA6_9NEOP</name>
<keyword evidence="5" id="KW-0813">Transport</keyword>
<gene>
    <name evidence="11" type="ORF">LSINAPIS_LOCUS6961</name>
</gene>
<dbReference type="GO" id="GO:0022904">
    <property type="term" value="P:respiratory electron transport chain"/>
    <property type="evidence" value="ECO:0007669"/>
    <property type="project" value="InterPro"/>
</dbReference>
<dbReference type="EMBL" id="FZQP02002226">
    <property type="protein sequence ID" value="VVC95179.1"/>
    <property type="molecule type" value="Genomic_DNA"/>
</dbReference>
<dbReference type="InterPro" id="IPR006806">
    <property type="entry name" value="NDUFA5"/>
</dbReference>